<protein>
    <submittedName>
        <fullName evidence="2">Uncharacterized protein</fullName>
    </submittedName>
</protein>
<dbReference type="Proteomes" id="UP001283361">
    <property type="component" value="Unassembled WGS sequence"/>
</dbReference>
<keyword evidence="3" id="KW-1185">Reference proteome</keyword>
<name>A0AAE1E9I7_9GAST</name>
<feature type="non-terminal residue" evidence="2">
    <location>
        <position position="1"/>
    </location>
</feature>
<evidence type="ECO:0000313" key="2">
    <source>
        <dbReference type="EMBL" id="KAK3798917.1"/>
    </source>
</evidence>
<gene>
    <name evidence="2" type="ORF">RRG08_002123</name>
</gene>
<organism evidence="2 3">
    <name type="scientific">Elysia crispata</name>
    <name type="common">lettuce slug</name>
    <dbReference type="NCBI Taxonomy" id="231223"/>
    <lineage>
        <taxon>Eukaryota</taxon>
        <taxon>Metazoa</taxon>
        <taxon>Spiralia</taxon>
        <taxon>Lophotrochozoa</taxon>
        <taxon>Mollusca</taxon>
        <taxon>Gastropoda</taxon>
        <taxon>Heterobranchia</taxon>
        <taxon>Euthyneura</taxon>
        <taxon>Panpulmonata</taxon>
        <taxon>Sacoglossa</taxon>
        <taxon>Placobranchoidea</taxon>
        <taxon>Plakobranchidae</taxon>
        <taxon>Elysia</taxon>
    </lineage>
</organism>
<dbReference type="EMBL" id="JAWDGP010000614">
    <property type="protein sequence ID" value="KAK3798917.1"/>
    <property type="molecule type" value="Genomic_DNA"/>
</dbReference>
<evidence type="ECO:0000256" key="1">
    <source>
        <dbReference type="SAM" id="MobiDB-lite"/>
    </source>
</evidence>
<comment type="caution">
    <text evidence="2">The sequence shown here is derived from an EMBL/GenBank/DDBJ whole genome shotgun (WGS) entry which is preliminary data.</text>
</comment>
<accession>A0AAE1E9I7</accession>
<dbReference type="AlphaFoldDB" id="A0AAE1E9I7"/>
<feature type="region of interest" description="Disordered" evidence="1">
    <location>
        <begin position="22"/>
        <end position="58"/>
    </location>
</feature>
<sequence length="58" mass="6343">IQDDYLTVRRLHRRFRAALKSIRPTPAANNHQVHRHTGQVVGEGPGDSIPTLGNCSGA</sequence>
<evidence type="ECO:0000313" key="3">
    <source>
        <dbReference type="Proteomes" id="UP001283361"/>
    </source>
</evidence>
<reference evidence="2" key="1">
    <citation type="journal article" date="2023" name="G3 (Bethesda)">
        <title>A reference genome for the long-term kleptoplast-retaining sea slug Elysia crispata morphotype clarki.</title>
        <authorList>
            <person name="Eastman K.E."/>
            <person name="Pendleton A.L."/>
            <person name="Shaikh M.A."/>
            <person name="Suttiyut T."/>
            <person name="Ogas R."/>
            <person name="Tomko P."/>
            <person name="Gavelis G."/>
            <person name="Widhalm J.R."/>
            <person name="Wisecaver J.H."/>
        </authorList>
    </citation>
    <scope>NUCLEOTIDE SEQUENCE</scope>
    <source>
        <strain evidence="2">ECLA1</strain>
    </source>
</reference>
<proteinExistence type="predicted"/>